<dbReference type="InterPro" id="IPR000801">
    <property type="entry name" value="Esterase-like"/>
</dbReference>
<reference evidence="1" key="2">
    <citation type="submission" date="2021-04" db="EMBL/GenBank/DDBJ databases">
        <authorList>
            <person name="Gilroy R."/>
        </authorList>
    </citation>
    <scope>NUCLEOTIDE SEQUENCE</scope>
    <source>
        <strain evidence="1">CHK169-2315</strain>
    </source>
</reference>
<dbReference type="EMBL" id="DXHX01000172">
    <property type="protein sequence ID" value="HIV75812.1"/>
    <property type="molecule type" value="Genomic_DNA"/>
</dbReference>
<name>A0A9D1PPJ2_9BACI</name>
<dbReference type="Pfam" id="PF00756">
    <property type="entry name" value="Esterase"/>
    <property type="match status" value="1"/>
</dbReference>
<dbReference type="AlphaFoldDB" id="A0A9D1PPJ2"/>
<reference evidence="1" key="1">
    <citation type="journal article" date="2021" name="PeerJ">
        <title>Extensive microbial diversity within the chicken gut microbiome revealed by metagenomics and culture.</title>
        <authorList>
            <person name="Gilroy R."/>
            <person name="Ravi A."/>
            <person name="Getino M."/>
            <person name="Pursley I."/>
            <person name="Horton D.L."/>
            <person name="Alikhan N.F."/>
            <person name="Baker D."/>
            <person name="Gharbi K."/>
            <person name="Hall N."/>
            <person name="Watson M."/>
            <person name="Adriaenssens E.M."/>
            <person name="Foster-Nyarko E."/>
            <person name="Jarju S."/>
            <person name="Secka A."/>
            <person name="Antonio M."/>
            <person name="Oren A."/>
            <person name="Chaudhuri R.R."/>
            <person name="La Ragione R."/>
            <person name="Hildebrand F."/>
            <person name="Pallen M.J."/>
        </authorList>
    </citation>
    <scope>NUCLEOTIDE SEQUENCE</scope>
    <source>
        <strain evidence="1">CHK169-2315</strain>
    </source>
</reference>
<protein>
    <submittedName>
        <fullName evidence="1">Esterase family protein</fullName>
    </submittedName>
</protein>
<comment type="caution">
    <text evidence="1">The sequence shown here is derived from an EMBL/GenBank/DDBJ whole genome shotgun (WGS) entry which is preliminary data.</text>
</comment>
<dbReference type="InterPro" id="IPR029058">
    <property type="entry name" value="AB_hydrolase_fold"/>
</dbReference>
<sequence>MARKGTMNMYTIESEFLQENMNIKVYEPEQYDAIYERQICIMQDGDDYFNMGRVATVSDRLHEEDELINTIFVGIHYMDREDRWRKYYPLGDQHEAYKNFLLKEVLPFLEALLPIHPLGTTYSLMGDSLAATFALILGTENPNTFSSIILQSPLVDEPVLNIVEDVHDFNQLTIYHSIGLQEDAVITTKDEGMDFIEPNKQLHALLQKRNNDYTYTEIDVGNHTWKHWQKELPDVLTHILG</sequence>
<evidence type="ECO:0000313" key="1">
    <source>
        <dbReference type="EMBL" id="HIV75812.1"/>
    </source>
</evidence>
<dbReference type="InterPro" id="IPR050583">
    <property type="entry name" value="Mycobacterial_A85_antigen"/>
</dbReference>
<evidence type="ECO:0000313" key="2">
    <source>
        <dbReference type="Proteomes" id="UP000823937"/>
    </source>
</evidence>
<organism evidence="1 2">
    <name type="scientific">Candidatus Pseudogracilibacillus intestinigallinarum</name>
    <dbReference type="NCBI Taxonomy" id="2838742"/>
    <lineage>
        <taxon>Bacteria</taxon>
        <taxon>Bacillati</taxon>
        <taxon>Bacillota</taxon>
        <taxon>Bacilli</taxon>
        <taxon>Bacillales</taxon>
        <taxon>Bacillaceae</taxon>
        <taxon>Pseudogracilibacillus</taxon>
    </lineage>
</organism>
<dbReference type="PANTHER" id="PTHR48098:SF3">
    <property type="entry name" value="IRON(III) ENTEROBACTIN ESTERASE"/>
    <property type="match status" value="1"/>
</dbReference>
<accession>A0A9D1PPJ2</accession>
<dbReference type="SUPFAM" id="SSF53474">
    <property type="entry name" value="alpha/beta-Hydrolases"/>
    <property type="match status" value="1"/>
</dbReference>
<dbReference type="PANTHER" id="PTHR48098">
    <property type="entry name" value="ENTEROCHELIN ESTERASE-RELATED"/>
    <property type="match status" value="1"/>
</dbReference>
<dbReference type="Gene3D" id="3.40.50.1820">
    <property type="entry name" value="alpha/beta hydrolase"/>
    <property type="match status" value="1"/>
</dbReference>
<dbReference type="Proteomes" id="UP000823937">
    <property type="component" value="Unassembled WGS sequence"/>
</dbReference>
<proteinExistence type="predicted"/>
<gene>
    <name evidence="1" type="ORF">H9895_12115</name>
</gene>